<dbReference type="EMBL" id="CAJHCQ010000007">
    <property type="protein sequence ID" value="CAD6536194.1"/>
    <property type="molecule type" value="Genomic_DNA"/>
</dbReference>
<dbReference type="Proteomes" id="UP000656319">
    <property type="component" value="Unassembled WGS sequence"/>
</dbReference>
<comment type="caution">
    <text evidence="1">The sequence shown here is derived from an EMBL/GenBank/DDBJ whole genome shotgun (WGS) entry which is preliminary data.</text>
</comment>
<evidence type="ECO:0000313" key="1">
    <source>
        <dbReference type="EMBL" id="CAD6536194.1"/>
    </source>
</evidence>
<gene>
    <name evidence="1" type="ORF">LMG27952_03117</name>
</gene>
<organism evidence="1 2">
    <name type="scientific">Paraburkholderia hiiakae</name>
    <dbReference type="NCBI Taxonomy" id="1081782"/>
    <lineage>
        <taxon>Bacteria</taxon>
        <taxon>Pseudomonadati</taxon>
        <taxon>Pseudomonadota</taxon>
        <taxon>Betaproteobacteria</taxon>
        <taxon>Burkholderiales</taxon>
        <taxon>Burkholderiaceae</taxon>
        <taxon>Paraburkholderia</taxon>
    </lineage>
</organism>
<dbReference type="RefSeq" id="WP_201696817.1">
    <property type="nucleotide sequence ID" value="NZ_CAJHCQ010000007.1"/>
</dbReference>
<accession>A0ABN7HU80</accession>
<reference evidence="1 2" key="1">
    <citation type="submission" date="2020-10" db="EMBL/GenBank/DDBJ databases">
        <authorList>
            <person name="Peeters C."/>
        </authorList>
    </citation>
    <scope>NUCLEOTIDE SEQUENCE [LARGE SCALE GENOMIC DNA]</scope>
    <source>
        <strain evidence="1 2">LMG 27952</strain>
    </source>
</reference>
<sequence length="132" mass="14554">MTNDPTDIQSVFEMRRRALADLVDAHSQAEVARRTKKADRQISDMVAGRKAFGEKVALEMELAWSQSGSQGDRIDLLAPRRLVTVKMPEGWGKLDEIQRAKAEAFIGGLLAQADAFAAPAFRPELPNLPHKG</sequence>
<protein>
    <submittedName>
        <fullName evidence="1">Uncharacterized protein</fullName>
    </submittedName>
</protein>
<keyword evidence="2" id="KW-1185">Reference proteome</keyword>
<proteinExistence type="predicted"/>
<evidence type="ECO:0000313" key="2">
    <source>
        <dbReference type="Proteomes" id="UP000656319"/>
    </source>
</evidence>
<name>A0ABN7HU80_9BURK</name>